<dbReference type="CDD" id="cd12869">
    <property type="entry name" value="MqsR"/>
    <property type="match status" value="1"/>
</dbReference>
<dbReference type="GO" id="GO:0017148">
    <property type="term" value="P:negative regulation of translation"/>
    <property type="evidence" value="ECO:0007669"/>
    <property type="project" value="InterPro"/>
</dbReference>
<evidence type="ECO:0000313" key="1">
    <source>
        <dbReference type="EMBL" id="MBD0416237.1"/>
    </source>
</evidence>
<organism evidence="1 2">
    <name type="scientific">Oryzicola mucosus</name>
    <dbReference type="NCBI Taxonomy" id="2767425"/>
    <lineage>
        <taxon>Bacteria</taxon>
        <taxon>Pseudomonadati</taxon>
        <taxon>Pseudomonadota</taxon>
        <taxon>Alphaproteobacteria</taxon>
        <taxon>Hyphomicrobiales</taxon>
        <taxon>Phyllobacteriaceae</taxon>
        <taxon>Oryzicola</taxon>
    </lineage>
</organism>
<dbReference type="Gene3D" id="3.30.2310.40">
    <property type="match status" value="1"/>
</dbReference>
<dbReference type="RefSeq" id="WP_188165677.1">
    <property type="nucleotide sequence ID" value="NZ_JACVVX010000005.1"/>
</dbReference>
<protein>
    <submittedName>
        <fullName evidence="1">Type II toxin-antitoxin system MqsR family toxin</fullName>
    </submittedName>
</protein>
<keyword evidence="2" id="KW-1185">Reference proteome</keyword>
<gene>
    <name evidence="1" type="ORF">ICI42_16405</name>
</gene>
<dbReference type="InterPro" id="IPR038493">
    <property type="entry name" value="MqsR_sf"/>
</dbReference>
<dbReference type="Proteomes" id="UP000643405">
    <property type="component" value="Unassembled WGS sequence"/>
</dbReference>
<proteinExistence type="predicted"/>
<dbReference type="EMBL" id="JACVVX010000005">
    <property type="protein sequence ID" value="MBD0416237.1"/>
    <property type="molecule type" value="Genomic_DNA"/>
</dbReference>
<dbReference type="GO" id="GO:0009372">
    <property type="term" value="P:quorum sensing"/>
    <property type="evidence" value="ECO:0007669"/>
    <property type="project" value="InterPro"/>
</dbReference>
<name>A0A8J6PXX5_9HYPH</name>
<dbReference type="AlphaFoldDB" id="A0A8J6PXX5"/>
<dbReference type="Pfam" id="PF15723">
    <property type="entry name" value="MqsR_toxin"/>
    <property type="match status" value="1"/>
</dbReference>
<evidence type="ECO:0000313" key="2">
    <source>
        <dbReference type="Proteomes" id="UP000643405"/>
    </source>
</evidence>
<reference evidence="1" key="1">
    <citation type="submission" date="2020-09" db="EMBL/GenBank/DDBJ databases">
        <title>Genome seq and assembly of Tianweitania sp.</title>
        <authorList>
            <person name="Chhetri G."/>
        </authorList>
    </citation>
    <scope>NUCLEOTIDE SEQUENCE</scope>
    <source>
        <strain evidence="1">Rool2</strain>
    </source>
</reference>
<dbReference type="InterPro" id="IPR031451">
    <property type="entry name" value="MqsR_toxin"/>
</dbReference>
<sequence>MEKRRPTYDLDAIRTVLGSAETLAMTSSALRDAIGLGFDRHAVIVTIASIERSMFFKSMTTFSDHRVWQDVYHVPARDLILYVKFQADIITEFRVMSFKEK</sequence>
<dbReference type="GO" id="GO:0044010">
    <property type="term" value="P:single-species biofilm formation"/>
    <property type="evidence" value="ECO:0007669"/>
    <property type="project" value="InterPro"/>
</dbReference>
<accession>A0A8J6PXX5</accession>
<comment type="caution">
    <text evidence="1">The sequence shown here is derived from an EMBL/GenBank/DDBJ whole genome shotgun (WGS) entry which is preliminary data.</text>
</comment>